<comment type="pathway">
    <text evidence="2 13">tRNA modification; tRNA-queuosine biosynthesis.</text>
</comment>
<accession>A0A7T4R2G9</accession>
<keyword evidence="4 13" id="KW-0963">Cytoplasm</keyword>
<comment type="similarity">
    <text evidence="9 13">Belongs to the QueA family.</text>
</comment>
<dbReference type="KEGG" id="snan:I6N98_05140"/>
<dbReference type="EC" id="2.4.99.17" evidence="10 13"/>
<keyword evidence="7 13" id="KW-0671">Queuosine biosynthesis</keyword>
<dbReference type="Pfam" id="PF02547">
    <property type="entry name" value="Queuosine_synth"/>
    <property type="match status" value="1"/>
</dbReference>
<evidence type="ECO:0000256" key="12">
    <source>
        <dbReference type="ARBA" id="ARBA00076160"/>
    </source>
</evidence>
<gene>
    <name evidence="13 14" type="primary">queA</name>
    <name evidence="14" type="ORF">I6N98_05140</name>
</gene>
<dbReference type="EMBL" id="CP066167">
    <property type="protein sequence ID" value="QQD19239.1"/>
    <property type="molecule type" value="Genomic_DNA"/>
</dbReference>
<dbReference type="AlphaFoldDB" id="A0A7T4R2G9"/>
<evidence type="ECO:0000256" key="1">
    <source>
        <dbReference type="ARBA" id="ARBA00004496"/>
    </source>
</evidence>
<dbReference type="GO" id="GO:0005737">
    <property type="term" value="C:cytoplasm"/>
    <property type="evidence" value="ECO:0007669"/>
    <property type="project" value="UniProtKB-SubCell"/>
</dbReference>
<dbReference type="InterPro" id="IPR042119">
    <property type="entry name" value="QueA_dom2"/>
</dbReference>
<evidence type="ECO:0000256" key="9">
    <source>
        <dbReference type="ARBA" id="ARBA00061210"/>
    </source>
</evidence>
<name>A0A7T4R2G9_9GAMM</name>
<comment type="subcellular location">
    <subcellularLocation>
        <location evidence="1 13">Cytoplasm</location>
    </subcellularLocation>
</comment>
<keyword evidence="14" id="KW-0413">Isomerase</keyword>
<proteinExistence type="inferred from homology"/>
<dbReference type="HAMAP" id="MF_00113">
    <property type="entry name" value="QueA"/>
    <property type="match status" value="1"/>
</dbReference>
<keyword evidence="5 13" id="KW-0808">Transferase</keyword>
<dbReference type="UniPathway" id="UPA00392"/>
<dbReference type="NCBIfam" id="TIGR00113">
    <property type="entry name" value="queA"/>
    <property type="match status" value="1"/>
</dbReference>
<dbReference type="GO" id="GO:0051075">
    <property type="term" value="F:S-adenosylmethionine:tRNA ribosyltransferase-isomerase activity"/>
    <property type="evidence" value="ECO:0007669"/>
    <property type="project" value="UniProtKB-EC"/>
</dbReference>
<dbReference type="Gene3D" id="2.40.10.240">
    <property type="entry name" value="QueA-like"/>
    <property type="match status" value="1"/>
</dbReference>
<organism evidence="14 15">
    <name type="scientific">Spongiibacter nanhainus</name>
    <dbReference type="NCBI Taxonomy" id="2794344"/>
    <lineage>
        <taxon>Bacteria</taxon>
        <taxon>Pseudomonadati</taxon>
        <taxon>Pseudomonadota</taxon>
        <taxon>Gammaproteobacteria</taxon>
        <taxon>Cellvibrionales</taxon>
        <taxon>Spongiibacteraceae</taxon>
        <taxon>Spongiibacter</taxon>
    </lineage>
</organism>
<protein>
    <recommendedName>
        <fullName evidence="11 13">S-adenosylmethionine:tRNA ribosyltransferase-isomerase</fullName>
        <ecNumber evidence="10 13">2.4.99.17</ecNumber>
    </recommendedName>
    <alternativeName>
        <fullName evidence="12 13">Queuosine biosynthesis protein QueA</fullName>
    </alternativeName>
</protein>
<evidence type="ECO:0000256" key="3">
    <source>
        <dbReference type="ARBA" id="ARBA00011245"/>
    </source>
</evidence>
<evidence type="ECO:0000256" key="4">
    <source>
        <dbReference type="ARBA" id="ARBA00022490"/>
    </source>
</evidence>
<comment type="subunit">
    <text evidence="3 13">Monomer.</text>
</comment>
<dbReference type="Gene3D" id="3.40.1780.10">
    <property type="entry name" value="QueA-like"/>
    <property type="match status" value="1"/>
</dbReference>
<evidence type="ECO:0000256" key="11">
    <source>
        <dbReference type="ARBA" id="ARBA00069325"/>
    </source>
</evidence>
<evidence type="ECO:0000256" key="2">
    <source>
        <dbReference type="ARBA" id="ARBA00004691"/>
    </source>
</evidence>
<dbReference type="GO" id="GO:0008616">
    <property type="term" value="P:tRNA queuosine(34) biosynthetic process"/>
    <property type="evidence" value="ECO:0007669"/>
    <property type="project" value="UniProtKB-UniRule"/>
</dbReference>
<dbReference type="InterPro" id="IPR003699">
    <property type="entry name" value="QueA"/>
</dbReference>
<dbReference type="InterPro" id="IPR042118">
    <property type="entry name" value="QueA_dom1"/>
</dbReference>
<evidence type="ECO:0000256" key="13">
    <source>
        <dbReference type="HAMAP-Rule" id="MF_00113"/>
    </source>
</evidence>
<dbReference type="SUPFAM" id="SSF111337">
    <property type="entry name" value="QueA-like"/>
    <property type="match status" value="1"/>
</dbReference>
<dbReference type="InterPro" id="IPR036100">
    <property type="entry name" value="QueA_sf"/>
</dbReference>
<evidence type="ECO:0000313" key="15">
    <source>
        <dbReference type="Proteomes" id="UP000596063"/>
    </source>
</evidence>
<evidence type="ECO:0000256" key="5">
    <source>
        <dbReference type="ARBA" id="ARBA00022679"/>
    </source>
</evidence>
<dbReference type="PANTHER" id="PTHR30307">
    <property type="entry name" value="S-ADENOSYLMETHIONINE:TRNA RIBOSYLTRANSFERASE-ISOMERASE"/>
    <property type="match status" value="1"/>
</dbReference>
<keyword evidence="15" id="KW-1185">Reference proteome</keyword>
<evidence type="ECO:0000256" key="8">
    <source>
        <dbReference type="ARBA" id="ARBA00052751"/>
    </source>
</evidence>
<keyword evidence="6 13" id="KW-0949">S-adenosyl-L-methionine</keyword>
<comment type="function">
    <text evidence="13">Transfers and isomerizes the ribose moiety from AdoMet to the 7-aminomethyl group of 7-deazaguanine (preQ1-tRNA) to give epoxyqueuosine (oQ-tRNA).</text>
</comment>
<sequence>MQRSDFHFDLPEDLIAYRPAAQRDGSRLLVVEGEAAPAHRQFPDIVDYLQAGDLLVFNDTRVIPARLYAQKHTGGRVEILIERMLDEHRAIAHLRASKSPKAGAVLSLAANEQADPGGDRVEVTGRDGALFALRFDRPVLDVLQQWGHMPLPPYIDRQDEAEDRERYQTVYASRDGAVAAPTAGLHFTEALIAQCREIGVDTAFVTLHVGAGTFQSVRVDDIREHQMHSEYIEVSDAVCRQVEAARARGGRVVAVGTTSVRSLESACRASGQLAPFQGDSDIFIYPGYRFKCVDAMITNFHLPESTLIMLVSAFMGRERILAAYREAVAQRYRFFSYGDAMLLLPSASTDNKSTDNRSEHRE</sequence>
<evidence type="ECO:0000256" key="10">
    <source>
        <dbReference type="ARBA" id="ARBA00066503"/>
    </source>
</evidence>
<evidence type="ECO:0000256" key="6">
    <source>
        <dbReference type="ARBA" id="ARBA00022691"/>
    </source>
</evidence>
<dbReference type="RefSeq" id="WP_198570724.1">
    <property type="nucleotide sequence ID" value="NZ_CP066167.1"/>
</dbReference>
<comment type="catalytic activity">
    <reaction evidence="8 13">
        <text>7-aminomethyl-7-carbaguanosine(34) in tRNA + S-adenosyl-L-methionine = epoxyqueuosine(34) in tRNA + adenine + L-methionine + 2 H(+)</text>
        <dbReference type="Rhea" id="RHEA:32155"/>
        <dbReference type="Rhea" id="RHEA-COMP:10342"/>
        <dbReference type="Rhea" id="RHEA-COMP:18582"/>
        <dbReference type="ChEBI" id="CHEBI:15378"/>
        <dbReference type="ChEBI" id="CHEBI:16708"/>
        <dbReference type="ChEBI" id="CHEBI:57844"/>
        <dbReference type="ChEBI" id="CHEBI:59789"/>
        <dbReference type="ChEBI" id="CHEBI:82833"/>
        <dbReference type="ChEBI" id="CHEBI:194443"/>
        <dbReference type="EC" id="2.4.99.17"/>
    </reaction>
</comment>
<dbReference type="FunFam" id="3.40.1780.10:FF:000001">
    <property type="entry name" value="S-adenosylmethionine:tRNA ribosyltransferase-isomerase"/>
    <property type="match status" value="1"/>
</dbReference>
<evidence type="ECO:0000313" key="14">
    <source>
        <dbReference type="EMBL" id="QQD19239.1"/>
    </source>
</evidence>
<dbReference type="PANTHER" id="PTHR30307:SF0">
    <property type="entry name" value="S-ADENOSYLMETHIONINE:TRNA RIBOSYLTRANSFERASE-ISOMERASE"/>
    <property type="match status" value="1"/>
</dbReference>
<dbReference type="Proteomes" id="UP000596063">
    <property type="component" value="Chromosome"/>
</dbReference>
<dbReference type="NCBIfam" id="NF001140">
    <property type="entry name" value="PRK00147.1"/>
    <property type="match status" value="1"/>
</dbReference>
<evidence type="ECO:0000256" key="7">
    <source>
        <dbReference type="ARBA" id="ARBA00022785"/>
    </source>
</evidence>
<keyword evidence="14" id="KW-0328">Glycosyltransferase</keyword>
<reference evidence="14 15" key="1">
    <citation type="submission" date="2020-12" db="EMBL/GenBank/DDBJ databases">
        <authorList>
            <person name="Shan Y."/>
        </authorList>
    </citation>
    <scope>NUCLEOTIDE SEQUENCE [LARGE SCALE GENOMIC DNA]</scope>
    <source>
        <strain evidence="15">csc3.9</strain>
    </source>
</reference>